<dbReference type="EMBL" id="JABSTQ010011219">
    <property type="protein sequence ID" value="KAG0413938.1"/>
    <property type="molecule type" value="Genomic_DNA"/>
</dbReference>
<protein>
    <submittedName>
        <fullName evidence="1">Uncharacterized protein</fullName>
    </submittedName>
</protein>
<gene>
    <name evidence="1" type="ORF">HPB47_008907</name>
</gene>
<reference evidence="1 2" key="1">
    <citation type="journal article" date="2020" name="Cell">
        <title>Large-Scale Comparative Analyses of Tick Genomes Elucidate Their Genetic Diversity and Vector Capacities.</title>
        <authorList>
            <consortium name="Tick Genome and Microbiome Consortium (TIGMIC)"/>
            <person name="Jia N."/>
            <person name="Wang J."/>
            <person name="Shi W."/>
            <person name="Du L."/>
            <person name="Sun Y."/>
            <person name="Zhan W."/>
            <person name="Jiang J.F."/>
            <person name="Wang Q."/>
            <person name="Zhang B."/>
            <person name="Ji P."/>
            <person name="Bell-Sakyi L."/>
            <person name="Cui X.M."/>
            <person name="Yuan T.T."/>
            <person name="Jiang B.G."/>
            <person name="Yang W.F."/>
            <person name="Lam T.T."/>
            <person name="Chang Q.C."/>
            <person name="Ding S.J."/>
            <person name="Wang X.J."/>
            <person name="Zhu J.G."/>
            <person name="Ruan X.D."/>
            <person name="Zhao L."/>
            <person name="Wei J.T."/>
            <person name="Ye R.Z."/>
            <person name="Que T.C."/>
            <person name="Du C.H."/>
            <person name="Zhou Y.H."/>
            <person name="Cheng J.X."/>
            <person name="Dai P.F."/>
            <person name="Guo W.B."/>
            <person name="Han X.H."/>
            <person name="Huang E.J."/>
            <person name="Li L.F."/>
            <person name="Wei W."/>
            <person name="Gao Y.C."/>
            <person name="Liu J.Z."/>
            <person name="Shao H.Z."/>
            <person name="Wang X."/>
            <person name="Wang C.C."/>
            <person name="Yang T.C."/>
            <person name="Huo Q.B."/>
            <person name="Li W."/>
            <person name="Chen H.Y."/>
            <person name="Chen S.E."/>
            <person name="Zhou L.G."/>
            <person name="Ni X.B."/>
            <person name="Tian J.H."/>
            <person name="Sheng Y."/>
            <person name="Liu T."/>
            <person name="Pan Y.S."/>
            <person name="Xia L.Y."/>
            <person name="Li J."/>
            <person name="Zhao F."/>
            <person name="Cao W.C."/>
        </authorList>
    </citation>
    <scope>NUCLEOTIDE SEQUENCE [LARGE SCALE GENOMIC DNA]</scope>
    <source>
        <strain evidence="1">Iper-2018</strain>
    </source>
</reference>
<dbReference type="Proteomes" id="UP000805193">
    <property type="component" value="Unassembled WGS sequence"/>
</dbReference>
<proteinExistence type="predicted"/>
<accession>A0AC60P3E8</accession>
<sequence>MFLTGFRFRRDGNMRITGVLKVLGPPCTRNSFVNKRYCDSINVQLVVYARSRILTIGHLKRCFHFLHTQLKVLPECGYTTVVACCVMPNIAQDYSCVDGNCDLPPKVLVPPSPPEADNRVAQWRAILRQHCCGKPACWLPSLQAVCWAYKLVVDKRVRVSVGLVVLVALATTAVLPQAGEAPHPRPAASPKANNLSLPGLRHLEQNDPGGHKDVAEGSTFWANHISALQFPVPKSLPSRDATVLVSGSSDHRVGSPRHRQAAEQASSPCSLHIVSETVI</sequence>
<comment type="caution">
    <text evidence="1">The sequence shown here is derived from an EMBL/GenBank/DDBJ whole genome shotgun (WGS) entry which is preliminary data.</text>
</comment>
<evidence type="ECO:0000313" key="2">
    <source>
        <dbReference type="Proteomes" id="UP000805193"/>
    </source>
</evidence>
<organism evidence="1 2">
    <name type="scientific">Ixodes persulcatus</name>
    <name type="common">Taiga tick</name>
    <dbReference type="NCBI Taxonomy" id="34615"/>
    <lineage>
        <taxon>Eukaryota</taxon>
        <taxon>Metazoa</taxon>
        <taxon>Ecdysozoa</taxon>
        <taxon>Arthropoda</taxon>
        <taxon>Chelicerata</taxon>
        <taxon>Arachnida</taxon>
        <taxon>Acari</taxon>
        <taxon>Parasitiformes</taxon>
        <taxon>Ixodida</taxon>
        <taxon>Ixodoidea</taxon>
        <taxon>Ixodidae</taxon>
        <taxon>Ixodinae</taxon>
        <taxon>Ixodes</taxon>
    </lineage>
</organism>
<evidence type="ECO:0000313" key="1">
    <source>
        <dbReference type="EMBL" id="KAG0413938.1"/>
    </source>
</evidence>
<name>A0AC60P3E8_IXOPE</name>
<keyword evidence="2" id="KW-1185">Reference proteome</keyword>